<dbReference type="AlphaFoldDB" id="A0A9P4P5P6"/>
<protein>
    <submittedName>
        <fullName evidence="2">Uncharacterized protein</fullName>
    </submittedName>
</protein>
<dbReference type="OrthoDB" id="10465261at2759"/>
<evidence type="ECO:0000313" key="3">
    <source>
        <dbReference type="Proteomes" id="UP000799764"/>
    </source>
</evidence>
<sequence length="190" mass="20034">MPSDARRSIHGSQQAMRVLRAMVRTRSHSCRREGASPEAASKECTRLGTCTQRCRLAGGSVESDSSYFAGVKQAEAVGQSLAKGAAGATAEPRTLKQQGVSATESLALIHPLTGFAGDIPAASASASRVGRPARGHGQATGRQHMDNRRRSSNALALKSHQRSTHCAAGQLTRSDVARPVRPQTKRKPVG</sequence>
<dbReference type="Proteomes" id="UP000799764">
    <property type="component" value="Unassembled WGS sequence"/>
</dbReference>
<comment type="caution">
    <text evidence="2">The sequence shown here is derived from an EMBL/GenBank/DDBJ whole genome shotgun (WGS) entry which is preliminary data.</text>
</comment>
<organism evidence="2 3">
    <name type="scientific">Karstenula rhodostoma CBS 690.94</name>
    <dbReference type="NCBI Taxonomy" id="1392251"/>
    <lineage>
        <taxon>Eukaryota</taxon>
        <taxon>Fungi</taxon>
        <taxon>Dikarya</taxon>
        <taxon>Ascomycota</taxon>
        <taxon>Pezizomycotina</taxon>
        <taxon>Dothideomycetes</taxon>
        <taxon>Pleosporomycetidae</taxon>
        <taxon>Pleosporales</taxon>
        <taxon>Massarineae</taxon>
        <taxon>Didymosphaeriaceae</taxon>
        <taxon>Karstenula</taxon>
    </lineage>
</organism>
<reference evidence="2" key="1">
    <citation type="journal article" date="2020" name="Stud. Mycol.">
        <title>101 Dothideomycetes genomes: a test case for predicting lifestyles and emergence of pathogens.</title>
        <authorList>
            <person name="Haridas S."/>
            <person name="Albert R."/>
            <person name="Binder M."/>
            <person name="Bloem J."/>
            <person name="Labutti K."/>
            <person name="Salamov A."/>
            <person name="Andreopoulos B."/>
            <person name="Baker S."/>
            <person name="Barry K."/>
            <person name="Bills G."/>
            <person name="Bluhm B."/>
            <person name="Cannon C."/>
            <person name="Castanera R."/>
            <person name="Culley D."/>
            <person name="Daum C."/>
            <person name="Ezra D."/>
            <person name="Gonzalez J."/>
            <person name="Henrissat B."/>
            <person name="Kuo A."/>
            <person name="Liang C."/>
            <person name="Lipzen A."/>
            <person name="Lutzoni F."/>
            <person name="Magnuson J."/>
            <person name="Mondo S."/>
            <person name="Nolan M."/>
            <person name="Ohm R."/>
            <person name="Pangilinan J."/>
            <person name="Park H.-J."/>
            <person name="Ramirez L."/>
            <person name="Alfaro M."/>
            <person name="Sun H."/>
            <person name="Tritt A."/>
            <person name="Yoshinaga Y."/>
            <person name="Zwiers L.-H."/>
            <person name="Turgeon B."/>
            <person name="Goodwin S."/>
            <person name="Spatafora J."/>
            <person name="Crous P."/>
            <person name="Grigoriev I."/>
        </authorList>
    </citation>
    <scope>NUCLEOTIDE SEQUENCE</scope>
    <source>
        <strain evidence="2">CBS 690.94</strain>
    </source>
</reference>
<dbReference type="EMBL" id="MU001514">
    <property type="protein sequence ID" value="KAF2437777.1"/>
    <property type="molecule type" value="Genomic_DNA"/>
</dbReference>
<proteinExistence type="predicted"/>
<feature type="region of interest" description="Disordered" evidence="1">
    <location>
        <begin position="123"/>
        <end position="190"/>
    </location>
</feature>
<gene>
    <name evidence="2" type="ORF">P171DRAFT_505453</name>
</gene>
<evidence type="ECO:0000313" key="2">
    <source>
        <dbReference type="EMBL" id="KAF2437777.1"/>
    </source>
</evidence>
<name>A0A9P4P5P6_9PLEO</name>
<accession>A0A9P4P5P6</accession>
<keyword evidence="3" id="KW-1185">Reference proteome</keyword>
<evidence type="ECO:0000256" key="1">
    <source>
        <dbReference type="SAM" id="MobiDB-lite"/>
    </source>
</evidence>